<evidence type="ECO:0000256" key="2">
    <source>
        <dbReference type="ARBA" id="ARBA00012438"/>
    </source>
</evidence>
<evidence type="ECO:0000256" key="4">
    <source>
        <dbReference type="ARBA" id="ARBA00022741"/>
    </source>
</evidence>
<dbReference type="EMBL" id="JTDO01000002">
    <property type="protein sequence ID" value="KLT73582.1"/>
    <property type="molecule type" value="Genomic_DNA"/>
</dbReference>
<dbReference type="REBASE" id="125168">
    <property type="entry name" value="Nsp1503ORF1125P"/>
</dbReference>
<feature type="domain" description="Histidine kinase" evidence="7">
    <location>
        <begin position="498"/>
        <end position="720"/>
    </location>
</feature>
<dbReference type="OrthoDB" id="9816482at2"/>
<keyword evidence="6" id="KW-0067">ATP-binding</keyword>
<dbReference type="EC" id="2.7.13.3" evidence="2"/>
<gene>
    <name evidence="8" type="ORF">PL75_01120</name>
</gene>
<dbReference type="InterPro" id="IPR036890">
    <property type="entry name" value="HATPase_C_sf"/>
</dbReference>
<dbReference type="InterPro" id="IPR004358">
    <property type="entry name" value="Sig_transdc_His_kin-like_C"/>
</dbReference>
<dbReference type="SMART" id="SM00387">
    <property type="entry name" value="HATPase_c"/>
    <property type="match status" value="1"/>
</dbReference>
<evidence type="ECO:0000256" key="5">
    <source>
        <dbReference type="ARBA" id="ARBA00022777"/>
    </source>
</evidence>
<keyword evidence="4" id="KW-0547">Nucleotide-binding</keyword>
<evidence type="ECO:0000313" key="8">
    <source>
        <dbReference type="EMBL" id="KLT73582.1"/>
    </source>
</evidence>
<dbReference type="GO" id="GO:0005524">
    <property type="term" value="F:ATP binding"/>
    <property type="evidence" value="ECO:0007669"/>
    <property type="project" value="UniProtKB-KW"/>
</dbReference>
<dbReference type="PRINTS" id="PR00344">
    <property type="entry name" value="BCTRLSENSOR"/>
</dbReference>
<reference evidence="8 9" key="1">
    <citation type="submission" date="2014-11" db="EMBL/GenBank/DDBJ databases">
        <title>Genome of a novel goose pathogen.</title>
        <authorList>
            <person name="Hansen C.M."/>
            <person name="Hueffer K."/>
            <person name="Choi S.C."/>
        </authorList>
    </citation>
    <scope>NUCLEOTIDE SEQUENCE [LARGE SCALE GENOMIC DNA]</scope>
    <source>
        <strain evidence="8 9">KH1503</strain>
    </source>
</reference>
<evidence type="ECO:0000256" key="6">
    <source>
        <dbReference type="ARBA" id="ARBA00022840"/>
    </source>
</evidence>
<dbReference type="GO" id="GO:0004673">
    <property type="term" value="F:protein histidine kinase activity"/>
    <property type="evidence" value="ECO:0007669"/>
    <property type="project" value="UniProtKB-EC"/>
</dbReference>
<keyword evidence="3" id="KW-0808">Transferase</keyword>
<dbReference type="PANTHER" id="PTHR44936">
    <property type="entry name" value="SENSOR PROTEIN CREC"/>
    <property type="match status" value="1"/>
</dbReference>
<evidence type="ECO:0000313" key="9">
    <source>
        <dbReference type="Proteomes" id="UP000036027"/>
    </source>
</evidence>
<name>A0A0J0YTY3_9NEIS</name>
<dbReference type="PATRIC" id="fig|1470200.3.peg.1015"/>
<dbReference type="Proteomes" id="UP000036027">
    <property type="component" value="Unassembled WGS sequence"/>
</dbReference>
<sequence>MSTNGVYKIRPAGRHLLTIGRDLIQDNYAAVVELVKNAYDADSPCVEINFTANDDLKGYVITIKDHGHGMSRDTVINKWMVPSTKDKLERKTSPAGRIMQGRKGIGRYAASVLGKDLLLETVDNTGQKTTVFVEWDSFEHSEYLDDVEILVENQPSQELQGTTLTITGNQSNYEEWNKRQFDNLRFELKKLISPTPAESVLNEDHKNFEIRLIISGFTDMPDVNELIEPYPILELFDYRITGKITSDGQGKLIYSNKKAKNTIEEEITINRGRDTACGDLIFDIRVYDRDSEAIEMLIKRGLKDEAGNYVGKRQAAHLLNSVNGIGVYRNGFRIRPLGDAEFDWLKLNEERVQYPSMRIGSNQVVGYVLVQSEEQSNLIEKSARDGLQENFSYEQLKKITREVISELESRRFIYRRKAGLGKSSLKVEKELKKLFSLDGLKKEIRKKLISQGIKEQAADEIIRLITDEEVSKEKSVEEISRAVATYQGQATLGKILTVVMHEGRRPLNYLRHEAPRISRFQKKLLQTGDEKYIDEIATIAKGVESNATIFSDLFKRLDPLASGRRASPQELRIKQEIQKCFDIFRQDMEDNQIQFEINGNDDLTLLTWQQDIQAIFTNLIDNSIFWLKEKNSLNDRRILVDIESENNKLIYVDFRDTGPGIETTLIEEGVIFEPQFSTKPSGTGIGLTIAGEAAERNGLKLAALQSYTGAYFRLQVRNIDNE</sequence>
<comment type="catalytic activity">
    <reaction evidence="1">
        <text>ATP + protein L-histidine = ADP + protein N-phospho-L-histidine.</text>
        <dbReference type="EC" id="2.7.13.3"/>
    </reaction>
</comment>
<proteinExistence type="predicted"/>
<dbReference type="SUPFAM" id="SSF55874">
    <property type="entry name" value="ATPase domain of HSP90 chaperone/DNA topoisomerase II/histidine kinase"/>
    <property type="match status" value="2"/>
</dbReference>
<dbReference type="STRING" id="1470200.PL75_01120"/>
<dbReference type="InterPro" id="IPR003594">
    <property type="entry name" value="HATPase_dom"/>
</dbReference>
<organism evidence="8 9">
    <name type="scientific">Neisseria arctica</name>
    <dbReference type="NCBI Taxonomy" id="1470200"/>
    <lineage>
        <taxon>Bacteria</taxon>
        <taxon>Pseudomonadati</taxon>
        <taxon>Pseudomonadota</taxon>
        <taxon>Betaproteobacteria</taxon>
        <taxon>Neisseriales</taxon>
        <taxon>Neisseriaceae</taxon>
        <taxon>Neisseria</taxon>
    </lineage>
</organism>
<evidence type="ECO:0000256" key="1">
    <source>
        <dbReference type="ARBA" id="ARBA00000085"/>
    </source>
</evidence>
<keyword evidence="5" id="KW-0418">Kinase</keyword>
<keyword evidence="9" id="KW-1185">Reference proteome</keyword>
<accession>A0A0J0YTY3</accession>
<evidence type="ECO:0000259" key="7">
    <source>
        <dbReference type="PROSITE" id="PS50109"/>
    </source>
</evidence>
<dbReference type="Pfam" id="PF02518">
    <property type="entry name" value="HATPase_c"/>
    <property type="match status" value="1"/>
</dbReference>
<dbReference type="Pfam" id="PF13589">
    <property type="entry name" value="HATPase_c_3"/>
    <property type="match status" value="1"/>
</dbReference>
<dbReference type="AlphaFoldDB" id="A0A0J0YTY3"/>
<dbReference type="RefSeq" id="WP_047760079.1">
    <property type="nucleotide sequence ID" value="NZ_CP091510.1"/>
</dbReference>
<evidence type="ECO:0000256" key="3">
    <source>
        <dbReference type="ARBA" id="ARBA00022679"/>
    </source>
</evidence>
<protein>
    <recommendedName>
        <fullName evidence="2">histidine kinase</fullName>
        <ecNumber evidence="2">2.7.13.3</ecNumber>
    </recommendedName>
</protein>
<dbReference type="Gene3D" id="3.30.565.10">
    <property type="entry name" value="Histidine kinase-like ATPase, C-terminal domain"/>
    <property type="match status" value="2"/>
</dbReference>
<dbReference type="PANTHER" id="PTHR44936:SF10">
    <property type="entry name" value="SENSOR PROTEIN RSTB"/>
    <property type="match status" value="1"/>
</dbReference>
<dbReference type="PROSITE" id="PS50109">
    <property type="entry name" value="HIS_KIN"/>
    <property type="match status" value="1"/>
</dbReference>
<comment type="caution">
    <text evidence="8">The sequence shown here is derived from an EMBL/GenBank/DDBJ whole genome shotgun (WGS) entry which is preliminary data.</text>
</comment>
<dbReference type="InterPro" id="IPR005467">
    <property type="entry name" value="His_kinase_dom"/>
</dbReference>
<dbReference type="InterPro" id="IPR050980">
    <property type="entry name" value="2C_sensor_his_kinase"/>
</dbReference>